<evidence type="ECO:0000256" key="7">
    <source>
        <dbReference type="RuleBase" id="RU361267"/>
    </source>
</evidence>
<comment type="catalytic activity">
    <reaction evidence="7">
        <text>a 1-acyl-sn-glycero-3-phosphate + an acyl-CoA = a 1,2-diacyl-sn-glycero-3-phosphate + CoA</text>
        <dbReference type="Rhea" id="RHEA:19709"/>
        <dbReference type="ChEBI" id="CHEBI:57287"/>
        <dbReference type="ChEBI" id="CHEBI:57970"/>
        <dbReference type="ChEBI" id="CHEBI:58342"/>
        <dbReference type="ChEBI" id="CHEBI:58608"/>
        <dbReference type="EC" id="2.3.1.51"/>
    </reaction>
</comment>
<dbReference type="PANTHER" id="PTHR10434:SF64">
    <property type="entry name" value="1-ACYL-SN-GLYCEROL-3-PHOSPHATE ACYLTRANSFERASE-RELATED"/>
    <property type="match status" value="1"/>
</dbReference>
<keyword evidence="4 7" id="KW-0808">Transferase</keyword>
<feature type="domain" description="Phospholipid/glycerol acyltransferase" evidence="8">
    <location>
        <begin position="73"/>
        <end position="187"/>
    </location>
</feature>
<evidence type="ECO:0000256" key="6">
    <source>
        <dbReference type="ARBA" id="ARBA00023315"/>
    </source>
</evidence>
<keyword evidence="5 7" id="KW-0443">Lipid metabolism</keyword>
<dbReference type="Pfam" id="PF01553">
    <property type="entry name" value="Acyltransferase"/>
    <property type="match status" value="1"/>
</dbReference>
<accession>A0ABZ2N2K8</accession>
<evidence type="ECO:0000256" key="3">
    <source>
        <dbReference type="ARBA" id="ARBA00022516"/>
    </source>
</evidence>
<dbReference type="InterPro" id="IPR004552">
    <property type="entry name" value="AGP_acyltrans"/>
</dbReference>
<evidence type="ECO:0000256" key="2">
    <source>
        <dbReference type="ARBA" id="ARBA00008655"/>
    </source>
</evidence>
<dbReference type="GO" id="GO:0016746">
    <property type="term" value="F:acyltransferase activity"/>
    <property type="evidence" value="ECO:0007669"/>
    <property type="project" value="UniProtKB-KW"/>
</dbReference>
<evidence type="ECO:0000256" key="5">
    <source>
        <dbReference type="ARBA" id="ARBA00023098"/>
    </source>
</evidence>
<evidence type="ECO:0000259" key="8">
    <source>
        <dbReference type="SMART" id="SM00563"/>
    </source>
</evidence>
<organism evidence="9 10">
    <name type="scientific">Bacillus kandeliae</name>
    <dbReference type="NCBI Taxonomy" id="3129297"/>
    <lineage>
        <taxon>Bacteria</taxon>
        <taxon>Bacillati</taxon>
        <taxon>Bacillota</taxon>
        <taxon>Bacilli</taxon>
        <taxon>Bacillales</taxon>
        <taxon>Bacillaceae</taxon>
        <taxon>Bacillus</taxon>
    </lineage>
</organism>
<dbReference type="NCBIfam" id="TIGR00530">
    <property type="entry name" value="AGP_acyltrn"/>
    <property type="match status" value="1"/>
</dbReference>
<protein>
    <recommendedName>
        <fullName evidence="7">1-acyl-sn-glycerol-3-phosphate acyltransferase</fullName>
        <ecNumber evidence="7">2.3.1.51</ecNumber>
    </recommendedName>
</protein>
<evidence type="ECO:0000256" key="4">
    <source>
        <dbReference type="ARBA" id="ARBA00022679"/>
    </source>
</evidence>
<evidence type="ECO:0000256" key="1">
    <source>
        <dbReference type="ARBA" id="ARBA00005189"/>
    </source>
</evidence>
<dbReference type="RefSeq" id="WP_338749497.1">
    <property type="nucleotide sequence ID" value="NZ_CP147404.1"/>
</dbReference>
<proteinExistence type="inferred from homology"/>
<dbReference type="InterPro" id="IPR002123">
    <property type="entry name" value="Plipid/glycerol_acylTrfase"/>
</dbReference>
<keyword evidence="6 7" id="KW-0012">Acyltransferase</keyword>
<comment type="domain">
    <text evidence="7">The HXXXXD motif is essential for acyltransferase activity and may constitute the binding site for the phosphate moiety of the glycerol-3-phosphate.</text>
</comment>
<dbReference type="SUPFAM" id="SSF69593">
    <property type="entry name" value="Glycerol-3-phosphate (1)-acyltransferase"/>
    <property type="match status" value="1"/>
</dbReference>
<keyword evidence="7" id="KW-1208">Phospholipid metabolism</keyword>
<sequence length="242" mass="27269">MFRLLYFVLFLIVTLAGSLPALRKSKKVNKELTVAERDQQVHQLPKRWARAVMKSTGSSVHIQGQEHIPNGPVLFICNHEGDFDIPALLGHVDKPFGFISKVEVKKVPVVRDWMDIIGCIYINRNNRRDAVKMLRDGAEKLKAGHSLLIFPEGTRSLGGEMKPFKSGGFRIAKDANVPIVPVAIKGTSDMFEKNNRKKVTSGHLQIEILPAIPFTIFEEYELKDVADLTQQKIQKALDQMNK</sequence>
<keyword evidence="10" id="KW-1185">Reference proteome</keyword>
<dbReference type="SMART" id="SM00563">
    <property type="entry name" value="PlsC"/>
    <property type="match status" value="1"/>
</dbReference>
<comment type="pathway">
    <text evidence="1">Lipid metabolism.</text>
</comment>
<dbReference type="EMBL" id="CP147404">
    <property type="protein sequence ID" value="WXB91724.1"/>
    <property type="molecule type" value="Genomic_DNA"/>
</dbReference>
<dbReference type="Proteomes" id="UP001387364">
    <property type="component" value="Chromosome"/>
</dbReference>
<reference evidence="9 10" key="1">
    <citation type="submission" date="2024-02" db="EMBL/GenBank/DDBJ databases">
        <title>Seven novel Bacillus-like species.</title>
        <authorList>
            <person name="Liu G."/>
        </authorList>
    </citation>
    <scope>NUCLEOTIDE SEQUENCE [LARGE SCALE GENOMIC DNA]</scope>
    <source>
        <strain evidence="9 10">FJAT-52991</strain>
    </source>
</reference>
<comment type="similarity">
    <text evidence="2 7">Belongs to the 1-acyl-sn-glycerol-3-phosphate acyltransferase family.</text>
</comment>
<dbReference type="EC" id="2.3.1.51" evidence="7"/>
<evidence type="ECO:0000313" key="10">
    <source>
        <dbReference type="Proteomes" id="UP001387364"/>
    </source>
</evidence>
<evidence type="ECO:0000313" key="9">
    <source>
        <dbReference type="EMBL" id="WXB91724.1"/>
    </source>
</evidence>
<name>A0ABZ2N2K8_9BACI</name>
<keyword evidence="3 7" id="KW-0444">Lipid biosynthesis</keyword>
<dbReference type="CDD" id="cd07989">
    <property type="entry name" value="LPLAT_AGPAT-like"/>
    <property type="match status" value="1"/>
</dbReference>
<gene>
    <name evidence="9" type="ORF">WDJ61_10615</name>
</gene>
<keyword evidence="7" id="KW-0594">Phospholipid biosynthesis</keyword>
<dbReference type="PANTHER" id="PTHR10434">
    <property type="entry name" value="1-ACYL-SN-GLYCEROL-3-PHOSPHATE ACYLTRANSFERASE"/>
    <property type="match status" value="1"/>
</dbReference>